<dbReference type="STRING" id="471853.Bcav_0709"/>
<reference evidence="1 2" key="1">
    <citation type="journal article" date="2009" name="Stand. Genomic Sci.">
        <title>Complete genome sequence of Beutenbergia cavernae type strain (HKI 0122).</title>
        <authorList>
            <person name="Land M."/>
            <person name="Pukall R."/>
            <person name="Abt B."/>
            <person name="Goker M."/>
            <person name="Rohde M."/>
            <person name="Glavina Del Rio T."/>
            <person name="Tice H."/>
            <person name="Copeland A."/>
            <person name="Cheng J.F."/>
            <person name="Lucas S."/>
            <person name="Chen F."/>
            <person name="Nolan M."/>
            <person name="Bruce D."/>
            <person name="Goodwin L."/>
            <person name="Pitluck S."/>
            <person name="Ivanova N."/>
            <person name="Mavromatis K."/>
            <person name="Ovchinnikova G."/>
            <person name="Pati A."/>
            <person name="Chen A."/>
            <person name="Palaniappan K."/>
            <person name="Hauser L."/>
            <person name="Chang Y.J."/>
            <person name="Jefferies C.C."/>
            <person name="Saunders E."/>
            <person name="Brettin T."/>
            <person name="Detter J.C."/>
            <person name="Han C."/>
            <person name="Chain P."/>
            <person name="Bristow J."/>
            <person name="Eisen J.A."/>
            <person name="Markowitz V."/>
            <person name="Hugenholtz P."/>
            <person name="Kyrpides N.C."/>
            <person name="Klenk H.P."/>
            <person name="Lapidus A."/>
        </authorList>
    </citation>
    <scope>NUCLEOTIDE SEQUENCE [LARGE SCALE GENOMIC DNA]</scope>
    <source>
        <strain evidence="2">ATCC BAA-8 / DSM 12333 / NBRC 16432</strain>
    </source>
</reference>
<dbReference type="Pfam" id="PF07920">
    <property type="entry name" value="DUF1684"/>
    <property type="match status" value="1"/>
</dbReference>
<dbReference type="PANTHER" id="PTHR41913">
    <property type="entry name" value="DUF1684 DOMAIN-CONTAINING PROTEIN"/>
    <property type="match status" value="1"/>
</dbReference>
<dbReference type="eggNOG" id="COG3358">
    <property type="taxonomic scope" value="Bacteria"/>
</dbReference>
<evidence type="ECO:0000313" key="1">
    <source>
        <dbReference type="EMBL" id="ACQ78970.1"/>
    </source>
</evidence>
<dbReference type="OrthoDB" id="5493262at2"/>
<dbReference type="PANTHER" id="PTHR41913:SF1">
    <property type="entry name" value="DUF1684 DOMAIN-CONTAINING PROTEIN"/>
    <property type="match status" value="1"/>
</dbReference>
<evidence type="ECO:0000313" key="2">
    <source>
        <dbReference type="Proteomes" id="UP000007962"/>
    </source>
</evidence>
<name>C5BYL2_BEUC1</name>
<dbReference type="KEGG" id="bcv:Bcav_0709"/>
<protein>
    <recommendedName>
        <fullName evidence="3">DUF1684 domain-containing protein</fullName>
    </recommendedName>
</protein>
<dbReference type="InterPro" id="IPR012467">
    <property type="entry name" value="DUF1684"/>
</dbReference>
<sequence length="214" mass="22383">MSAAAPADPWSVLDWRRRTARLYAGVRLLAHDDPAAAHGTWARGRTDLLATHSASPVPAEARDAVADLWPVAPYDPELRFDVAIDPEGAGERWTYPTGTDGDVAFVRVGTAPTPLGPLAVWWLAAYGGGIFVPVADPHPSTFGGGRYVVDTVKGADLGSSLGTDGAGRLVLDLNFAYSPSCAYDPEWACPLAPAANRLDVPIGVGELVAAPSQA</sequence>
<proteinExistence type="predicted"/>
<evidence type="ECO:0008006" key="3">
    <source>
        <dbReference type="Google" id="ProtNLM"/>
    </source>
</evidence>
<keyword evidence="2" id="KW-1185">Reference proteome</keyword>
<dbReference type="Proteomes" id="UP000007962">
    <property type="component" value="Chromosome"/>
</dbReference>
<organism evidence="1 2">
    <name type="scientific">Beutenbergia cavernae (strain ATCC BAA-8 / DSM 12333 / CCUG 43141 / JCM 11478 / NBRC 16432 / NCIMB 13614 / HKI 0122)</name>
    <dbReference type="NCBI Taxonomy" id="471853"/>
    <lineage>
        <taxon>Bacteria</taxon>
        <taxon>Bacillati</taxon>
        <taxon>Actinomycetota</taxon>
        <taxon>Actinomycetes</taxon>
        <taxon>Micrococcales</taxon>
        <taxon>Beutenbergiaceae</taxon>
        <taxon>Beutenbergia</taxon>
    </lineage>
</organism>
<dbReference type="HOGENOM" id="CLU_090976_0_0_11"/>
<gene>
    <name evidence="1" type="ordered locus">Bcav_0709</name>
</gene>
<dbReference type="AlphaFoldDB" id="C5BYL2"/>
<dbReference type="RefSeq" id="WP_012725750.1">
    <property type="nucleotide sequence ID" value="NC_012669.1"/>
</dbReference>
<accession>C5BYL2</accession>
<dbReference type="EMBL" id="CP001618">
    <property type="protein sequence ID" value="ACQ78970.1"/>
    <property type="molecule type" value="Genomic_DNA"/>
</dbReference>